<organism evidence="1 2">
    <name type="scientific">Deinococcus arboris</name>
    <dbReference type="NCBI Taxonomy" id="2682977"/>
    <lineage>
        <taxon>Bacteria</taxon>
        <taxon>Thermotogati</taxon>
        <taxon>Deinococcota</taxon>
        <taxon>Deinococci</taxon>
        <taxon>Deinococcales</taxon>
        <taxon>Deinococcaceae</taxon>
        <taxon>Deinococcus</taxon>
    </lineage>
</organism>
<evidence type="ECO:0000313" key="2">
    <source>
        <dbReference type="Proteomes" id="UP000483286"/>
    </source>
</evidence>
<keyword evidence="2" id="KW-1185">Reference proteome</keyword>
<evidence type="ECO:0000313" key="1">
    <source>
        <dbReference type="EMBL" id="MVN87517.1"/>
    </source>
</evidence>
<dbReference type="Proteomes" id="UP000483286">
    <property type="component" value="Unassembled WGS sequence"/>
</dbReference>
<protein>
    <submittedName>
        <fullName evidence="1">Uncharacterized protein</fullName>
    </submittedName>
</protein>
<dbReference type="RefSeq" id="WP_157459572.1">
    <property type="nucleotide sequence ID" value="NZ_WQLB01000015.1"/>
</dbReference>
<proteinExistence type="predicted"/>
<comment type="caution">
    <text evidence="1">The sequence shown here is derived from an EMBL/GenBank/DDBJ whole genome shotgun (WGS) entry which is preliminary data.</text>
</comment>
<accession>A0A7C9LMQ3</accession>
<sequence length="297" mass="33105">MKLHGAVPQWRSDLPAVQRDALRLLARRGLLPGQPEPGDTLPTFLEAALQRRLTSRFPAAACPRLHLSMGAVHATLTVTYEAPLDFRTISQAMQAATPLPWLHSALAHLSVTSWLAQAVWTPYDTWHHYLRHWGDVASFRQNCAAELQVAPSSLSDTEVEAWAETHSLLHPWAVARQLRLDPDAQVLSLPTLAAQAPSPLHRRIVEGLTTLKALDRRVPARFSPPHRPLPQVILALDGDEDLTLELASEFVEYGRPLSPTLSVAVEGHPLRVFTTYVRSAHELFRTTDDLLTQFQDL</sequence>
<reference evidence="1 2" key="1">
    <citation type="submission" date="2019-12" db="EMBL/GenBank/DDBJ databases">
        <title>Deinococcus sp. HMF7620 Genome sequencing and assembly.</title>
        <authorList>
            <person name="Kang H."/>
            <person name="Kim H."/>
            <person name="Joh K."/>
        </authorList>
    </citation>
    <scope>NUCLEOTIDE SEQUENCE [LARGE SCALE GENOMIC DNA]</scope>
    <source>
        <strain evidence="1 2">HMF7620</strain>
    </source>
</reference>
<dbReference type="EMBL" id="WQLB01000015">
    <property type="protein sequence ID" value="MVN87517.1"/>
    <property type="molecule type" value="Genomic_DNA"/>
</dbReference>
<gene>
    <name evidence="1" type="ORF">GO986_12150</name>
</gene>
<name>A0A7C9LMQ3_9DEIO</name>
<dbReference type="AlphaFoldDB" id="A0A7C9LMQ3"/>